<dbReference type="RefSeq" id="WP_095105778.1">
    <property type="nucleotide sequence ID" value="NZ_BKAR01000006.1"/>
</dbReference>
<dbReference type="Proteomes" id="UP000321736">
    <property type="component" value="Unassembled WGS sequence"/>
</dbReference>
<sequence>MHIPKVTTFLMFDNQAEEAIELYTSLFEDSEVISMVKYDEFGSGEAGAVQHSIFRLKDQILMAIDNTNGTEIPMNPSISLFVTVDNAMEMERLYSGLKKGGAILMAKTELGPYREFAWIQDRFGVNFQLALMD</sequence>
<name>A0A239U734_9STAP</name>
<feature type="domain" description="PhnB-like" evidence="1">
    <location>
        <begin position="5"/>
        <end position="129"/>
    </location>
</feature>
<dbReference type="Gene3D" id="3.30.720.110">
    <property type="match status" value="1"/>
</dbReference>
<dbReference type="InterPro" id="IPR009725">
    <property type="entry name" value="3_dmu_93_MTrfase"/>
</dbReference>
<keyword evidence="3" id="KW-1185">Reference proteome</keyword>
<evidence type="ECO:0000259" key="1">
    <source>
        <dbReference type="Pfam" id="PF06983"/>
    </source>
</evidence>
<dbReference type="Gene3D" id="3.30.720.100">
    <property type="match status" value="1"/>
</dbReference>
<organism evidence="2 3">
    <name type="scientific">Staphylococcus piscifermentans</name>
    <dbReference type="NCBI Taxonomy" id="70258"/>
    <lineage>
        <taxon>Bacteria</taxon>
        <taxon>Bacillati</taxon>
        <taxon>Bacillota</taxon>
        <taxon>Bacilli</taxon>
        <taxon>Bacillales</taxon>
        <taxon>Staphylococcaceae</taxon>
        <taxon>Staphylococcus</taxon>
    </lineage>
</organism>
<dbReference type="InterPro" id="IPR029068">
    <property type="entry name" value="Glyas_Bleomycin-R_OHBP_Dase"/>
</dbReference>
<protein>
    <submittedName>
        <fullName evidence="2">VOC family protein</fullName>
    </submittedName>
</protein>
<dbReference type="SUPFAM" id="SSF54593">
    <property type="entry name" value="Glyoxalase/Bleomycin resistance protein/Dihydroxybiphenyl dioxygenase"/>
    <property type="match status" value="1"/>
</dbReference>
<dbReference type="InterPro" id="IPR028973">
    <property type="entry name" value="PhnB-like"/>
</dbReference>
<comment type="caution">
    <text evidence="2">The sequence shown here is derived from an EMBL/GenBank/DDBJ whole genome shotgun (WGS) entry which is preliminary data.</text>
</comment>
<reference evidence="2 3" key="1">
    <citation type="submission" date="2019-07" db="EMBL/GenBank/DDBJ databases">
        <title>Whole genome shotgun sequence of Staphylococcus piscifermentans NBRC 109625.</title>
        <authorList>
            <person name="Hosoyama A."/>
            <person name="Uohara A."/>
            <person name="Ohji S."/>
            <person name="Ichikawa N."/>
        </authorList>
    </citation>
    <scope>NUCLEOTIDE SEQUENCE [LARGE SCALE GENOMIC DNA]</scope>
    <source>
        <strain evidence="2 3">NBRC 109625</strain>
    </source>
</reference>
<evidence type="ECO:0000313" key="3">
    <source>
        <dbReference type="Proteomes" id="UP000321736"/>
    </source>
</evidence>
<dbReference type="OrthoDB" id="9806473at2"/>
<dbReference type="PANTHER" id="PTHR33990">
    <property type="entry name" value="PROTEIN YJDN-RELATED"/>
    <property type="match status" value="1"/>
</dbReference>
<accession>A0A239U734</accession>
<evidence type="ECO:0000313" key="2">
    <source>
        <dbReference type="EMBL" id="GEP84176.1"/>
    </source>
</evidence>
<dbReference type="EMBL" id="BKAR01000006">
    <property type="protein sequence ID" value="GEP84176.1"/>
    <property type="molecule type" value="Genomic_DNA"/>
</dbReference>
<dbReference type="CDD" id="cd06588">
    <property type="entry name" value="PhnB_like"/>
    <property type="match status" value="1"/>
</dbReference>
<dbReference type="Pfam" id="PF06983">
    <property type="entry name" value="3-dmu-9_3-mt"/>
    <property type="match status" value="1"/>
</dbReference>
<dbReference type="PANTHER" id="PTHR33990:SF4">
    <property type="entry name" value="PHNB-LIKE DOMAIN-CONTAINING PROTEIN"/>
    <property type="match status" value="1"/>
</dbReference>
<proteinExistence type="predicted"/>
<dbReference type="PIRSF" id="PIRSF021700">
    <property type="entry name" value="3_dmu_93_MTrfase"/>
    <property type="match status" value="1"/>
</dbReference>
<gene>
    <name evidence="2" type="ORF">SPI02_07610</name>
</gene>
<dbReference type="AlphaFoldDB" id="A0A239U734"/>